<feature type="compositionally biased region" description="Basic and acidic residues" evidence="1">
    <location>
        <begin position="15"/>
        <end position="42"/>
    </location>
</feature>
<evidence type="ECO:0000256" key="1">
    <source>
        <dbReference type="SAM" id="MobiDB-lite"/>
    </source>
</evidence>
<evidence type="ECO:0000313" key="3">
    <source>
        <dbReference type="Proteomes" id="UP001149009"/>
    </source>
</evidence>
<reference evidence="2" key="1">
    <citation type="submission" date="2022-08" db="EMBL/GenBank/DDBJ databases">
        <title>Chelativorans sichuanense sp. nov., a paraffin oil-degrading bacterium isolated from a mixture of oil-based drill cuttings and paddy soil.</title>
        <authorList>
            <person name="Yu J."/>
            <person name="Liu H."/>
            <person name="Chen Q."/>
        </authorList>
    </citation>
    <scope>NUCLEOTIDE SEQUENCE</scope>
    <source>
        <strain evidence="2">SCAU 2101</strain>
    </source>
</reference>
<feature type="region of interest" description="Disordered" evidence="1">
    <location>
        <begin position="1"/>
        <end position="42"/>
    </location>
</feature>
<protein>
    <submittedName>
        <fullName evidence="2">DUF4169 family protein</fullName>
    </submittedName>
</protein>
<gene>
    <name evidence="2" type="ORF">NYR54_17460</name>
</gene>
<dbReference type="InterPro" id="IPR025227">
    <property type="entry name" value="DUF4169"/>
</dbReference>
<organism evidence="2 3">
    <name type="scientific">Chelativorans petroleitrophicus</name>
    <dbReference type="NCBI Taxonomy" id="2975484"/>
    <lineage>
        <taxon>Bacteria</taxon>
        <taxon>Pseudomonadati</taxon>
        <taxon>Pseudomonadota</taxon>
        <taxon>Alphaproteobacteria</taxon>
        <taxon>Hyphomicrobiales</taxon>
        <taxon>Phyllobacteriaceae</taxon>
        <taxon>Chelativorans</taxon>
    </lineage>
</organism>
<dbReference type="Pfam" id="PF13770">
    <property type="entry name" value="DUF4169"/>
    <property type="match status" value="1"/>
</dbReference>
<dbReference type="RefSeq" id="WP_261517004.1">
    <property type="nucleotide sequence ID" value="NZ_JAODNV010000023.1"/>
</dbReference>
<dbReference type="EMBL" id="JAODNV010000023">
    <property type="protein sequence ID" value="MCT8992052.1"/>
    <property type="molecule type" value="Genomic_DNA"/>
</dbReference>
<comment type="caution">
    <text evidence="2">The sequence shown here is derived from an EMBL/GenBank/DDBJ whole genome shotgun (WGS) entry which is preliminary data.</text>
</comment>
<feature type="region of interest" description="Disordered" evidence="1">
    <location>
        <begin position="47"/>
        <end position="66"/>
    </location>
</feature>
<proteinExistence type="predicted"/>
<name>A0A9X2X9Y2_9HYPH</name>
<dbReference type="Proteomes" id="UP001149009">
    <property type="component" value="Unassembled WGS sequence"/>
</dbReference>
<accession>A0A9X2X9Y2</accession>
<keyword evidence="3" id="KW-1185">Reference proteome</keyword>
<dbReference type="AlphaFoldDB" id="A0A9X2X9Y2"/>
<sequence length="66" mass="7962">MGEVVNLRLRRKQKARAEKERRAEENRRRYGRTRAERETEHLERALEKARLDRHLRSAPAGDKTRP</sequence>
<evidence type="ECO:0000313" key="2">
    <source>
        <dbReference type="EMBL" id="MCT8992052.1"/>
    </source>
</evidence>